<dbReference type="InterPro" id="IPR011639">
    <property type="entry name" value="MethylTrfase_TaqI-like_dom"/>
</dbReference>
<name>A0ABW9AYS7_9BURK</name>
<evidence type="ECO:0000256" key="5">
    <source>
        <dbReference type="ARBA" id="ARBA00022691"/>
    </source>
</evidence>
<evidence type="ECO:0000256" key="7">
    <source>
        <dbReference type="ARBA" id="ARBA00023125"/>
    </source>
</evidence>
<dbReference type="EC" id="2.1.1.72" evidence="2"/>
<keyword evidence="3" id="KW-0489">Methyltransferase</keyword>
<dbReference type="InterPro" id="IPR050953">
    <property type="entry name" value="N4_N6_ade-DNA_methylase"/>
</dbReference>
<organism evidence="11 12">
    <name type="scientific">Paraburkholderia dipogonis</name>
    <dbReference type="NCBI Taxonomy" id="1211383"/>
    <lineage>
        <taxon>Bacteria</taxon>
        <taxon>Pseudomonadati</taxon>
        <taxon>Pseudomonadota</taxon>
        <taxon>Betaproteobacteria</taxon>
        <taxon>Burkholderiales</taxon>
        <taxon>Burkholderiaceae</taxon>
        <taxon>Paraburkholderia</taxon>
    </lineage>
</organism>
<comment type="similarity">
    <text evidence="1">Belongs to the N(4)/N(6)-methyltransferase family.</text>
</comment>
<evidence type="ECO:0000256" key="6">
    <source>
        <dbReference type="ARBA" id="ARBA00022747"/>
    </source>
</evidence>
<dbReference type="Gene3D" id="3.40.50.150">
    <property type="entry name" value="Vaccinia Virus protein VP39"/>
    <property type="match status" value="1"/>
</dbReference>
<keyword evidence="6" id="KW-0680">Restriction system</keyword>
<accession>A0ABW9AYS7</accession>
<keyword evidence="7" id="KW-0238">DNA-binding</keyword>
<evidence type="ECO:0000256" key="8">
    <source>
        <dbReference type="ARBA" id="ARBA00047942"/>
    </source>
</evidence>
<dbReference type="InterPro" id="IPR029063">
    <property type="entry name" value="SAM-dependent_MTases_sf"/>
</dbReference>
<dbReference type="Pfam" id="PF12950">
    <property type="entry name" value="TaqI_C"/>
    <property type="match status" value="1"/>
</dbReference>
<evidence type="ECO:0000259" key="9">
    <source>
        <dbReference type="Pfam" id="PF07669"/>
    </source>
</evidence>
<dbReference type="RefSeq" id="WP_408180419.1">
    <property type="nucleotide sequence ID" value="NZ_JAQQEZ010000032.1"/>
</dbReference>
<evidence type="ECO:0000313" key="12">
    <source>
        <dbReference type="Proteomes" id="UP001629230"/>
    </source>
</evidence>
<dbReference type="PRINTS" id="PR00507">
    <property type="entry name" value="N12N6MTFRASE"/>
</dbReference>
<comment type="caution">
    <text evidence="11">The sequence shown here is derived from an EMBL/GenBank/DDBJ whole genome shotgun (WGS) entry which is preliminary data.</text>
</comment>
<dbReference type="Proteomes" id="UP001629230">
    <property type="component" value="Unassembled WGS sequence"/>
</dbReference>
<comment type="catalytic activity">
    <reaction evidence="8">
        <text>a 2'-deoxyadenosine in DNA + S-adenosyl-L-methionine = an N(6)-methyl-2'-deoxyadenosine in DNA + S-adenosyl-L-homocysteine + H(+)</text>
        <dbReference type="Rhea" id="RHEA:15197"/>
        <dbReference type="Rhea" id="RHEA-COMP:12418"/>
        <dbReference type="Rhea" id="RHEA-COMP:12419"/>
        <dbReference type="ChEBI" id="CHEBI:15378"/>
        <dbReference type="ChEBI" id="CHEBI:57856"/>
        <dbReference type="ChEBI" id="CHEBI:59789"/>
        <dbReference type="ChEBI" id="CHEBI:90615"/>
        <dbReference type="ChEBI" id="CHEBI:90616"/>
        <dbReference type="EC" id="2.1.1.72"/>
    </reaction>
</comment>
<evidence type="ECO:0000256" key="4">
    <source>
        <dbReference type="ARBA" id="ARBA00022679"/>
    </source>
</evidence>
<dbReference type="PANTHER" id="PTHR33841:SF5">
    <property type="entry name" value="DNA METHYLASE (MODIFICATION METHYLASE) (METHYLTRANSFERASE)-RELATED"/>
    <property type="match status" value="1"/>
</dbReference>
<dbReference type="EMBL" id="JAQQEZ010000032">
    <property type="protein sequence ID" value="MFM0005745.1"/>
    <property type="molecule type" value="Genomic_DNA"/>
</dbReference>
<feature type="domain" description="Type II methyltransferase M.TaqI-like" evidence="9">
    <location>
        <begin position="145"/>
        <end position="249"/>
    </location>
</feature>
<gene>
    <name evidence="11" type="ORF">PQR57_32685</name>
</gene>
<sequence length="577" mass="64179">MLETAALRQPSFPDLCPITAAIEGLAEAENIEARGAFFTRREVVDFILDLAGYTTSKPLHTLCLLEPSFGNGDFLLPAIERLFAAWRASDVQGDPVKALAGAIRAVELHRDTFANTSQRISSFLVDLGLSSKDAKTLTGEWLVHGDFLLVDLPGTYDFVMGNPPYVRQELIPDVLLAEYRARYVTLYDRADLYIPFIERSLSLLSKGGHLGFICADRWMKNRYGGPLRALVAREFHLKFCVDMVDTPAFHSDVIAYPAIIVISRESPGATRLAFRPDIDRKALTALAAELQATKVSSKSAVVRELSGVIAGAEPWIFEADDQIALVRRLESSFPTLEEAACKVGIGVATGADKEFIGPFDQLDVEADRKLPLVTTKDILNGVVEWQGLGVINPFADERGLVNLRQYPKLKRYLEHRKTAIAKRHCAQKTPENWYRTIDRITPALAAKPKLLIPDIKGEASIVYEAGGLYPHHNLYFITSDAWDLRALQAVLLSGIAHLFVSAYSTKMRGGFLRFQAQYLRRIRVPHWQSVPAELRRRLVRAGETGNNDARHRAVAQLYSLTVEESDLIKQNGQINGA</sequence>
<evidence type="ECO:0000256" key="1">
    <source>
        <dbReference type="ARBA" id="ARBA00006594"/>
    </source>
</evidence>
<dbReference type="InterPro" id="IPR025931">
    <property type="entry name" value="TaqI_C"/>
</dbReference>
<feature type="domain" description="TaqI-like C-terminal specificity" evidence="10">
    <location>
        <begin position="418"/>
        <end position="522"/>
    </location>
</feature>
<keyword evidence="5" id="KW-0949">S-adenosyl-L-methionine</keyword>
<dbReference type="PANTHER" id="PTHR33841">
    <property type="entry name" value="DNA METHYLTRANSFERASE YEEA-RELATED"/>
    <property type="match status" value="1"/>
</dbReference>
<proteinExistence type="inferred from homology"/>
<evidence type="ECO:0000259" key="10">
    <source>
        <dbReference type="Pfam" id="PF12950"/>
    </source>
</evidence>
<reference evidence="11 12" key="1">
    <citation type="journal article" date="2024" name="Chem. Sci.">
        <title>Discovery of megapolipeptins by genome mining of a Burkholderiales bacteria collection.</title>
        <authorList>
            <person name="Paulo B.S."/>
            <person name="Recchia M.J.J."/>
            <person name="Lee S."/>
            <person name="Fergusson C.H."/>
            <person name="Romanowski S.B."/>
            <person name="Hernandez A."/>
            <person name="Krull N."/>
            <person name="Liu D.Y."/>
            <person name="Cavanagh H."/>
            <person name="Bos A."/>
            <person name="Gray C.A."/>
            <person name="Murphy B.T."/>
            <person name="Linington R.G."/>
            <person name="Eustaquio A.S."/>
        </authorList>
    </citation>
    <scope>NUCLEOTIDE SEQUENCE [LARGE SCALE GENOMIC DNA]</scope>
    <source>
        <strain evidence="11 12">RL17-350-BIC-A</strain>
    </source>
</reference>
<dbReference type="SUPFAM" id="SSF53335">
    <property type="entry name" value="S-adenosyl-L-methionine-dependent methyltransferases"/>
    <property type="match status" value="1"/>
</dbReference>
<keyword evidence="4" id="KW-0808">Transferase</keyword>
<evidence type="ECO:0000313" key="11">
    <source>
        <dbReference type="EMBL" id="MFM0005745.1"/>
    </source>
</evidence>
<evidence type="ECO:0000256" key="2">
    <source>
        <dbReference type="ARBA" id="ARBA00011900"/>
    </source>
</evidence>
<keyword evidence="12" id="KW-1185">Reference proteome</keyword>
<evidence type="ECO:0000256" key="3">
    <source>
        <dbReference type="ARBA" id="ARBA00022603"/>
    </source>
</evidence>
<dbReference type="Pfam" id="PF07669">
    <property type="entry name" value="Eco57I"/>
    <property type="match status" value="1"/>
</dbReference>
<protein>
    <recommendedName>
        <fullName evidence="2">site-specific DNA-methyltransferase (adenine-specific)</fullName>
        <ecNumber evidence="2">2.1.1.72</ecNumber>
    </recommendedName>
</protein>